<dbReference type="Proteomes" id="UP000015102">
    <property type="component" value="Unassembled WGS sequence"/>
</dbReference>
<evidence type="ECO:0000313" key="1">
    <source>
        <dbReference type="EnsemblMetazoa" id="MESCA007044-PA"/>
    </source>
</evidence>
<accession>T1GTK9</accession>
<dbReference type="AlphaFoldDB" id="T1GTK9"/>
<protein>
    <submittedName>
        <fullName evidence="1">Uncharacterized protein</fullName>
    </submittedName>
</protein>
<evidence type="ECO:0000313" key="2">
    <source>
        <dbReference type="Proteomes" id="UP000015102"/>
    </source>
</evidence>
<keyword evidence="2" id="KW-1185">Reference proteome</keyword>
<reference evidence="2" key="1">
    <citation type="submission" date="2013-02" db="EMBL/GenBank/DDBJ databases">
        <authorList>
            <person name="Hughes D."/>
        </authorList>
    </citation>
    <scope>NUCLEOTIDE SEQUENCE</scope>
    <source>
        <strain>Durham</strain>
        <strain evidence="2">NC isolate 2 -- Noor lab</strain>
    </source>
</reference>
<dbReference type="EMBL" id="CAQQ02072537">
    <property type="status" value="NOT_ANNOTATED_CDS"/>
    <property type="molecule type" value="Genomic_DNA"/>
</dbReference>
<dbReference type="EMBL" id="CAQQ02072538">
    <property type="status" value="NOT_ANNOTATED_CDS"/>
    <property type="molecule type" value="Genomic_DNA"/>
</dbReference>
<sequence>MTEVLSITLKGPQRPETWPVTAGGKFLLAGGPPRAKFHTPL</sequence>
<dbReference type="EnsemblMetazoa" id="MESCA007044-RA">
    <property type="protein sequence ID" value="MESCA007044-PA"/>
    <property type="gene ID" value="MESCA007044"/>
</dbReference>
<name>T1GTK9_MEGSC</name>
<proteinExistence type="predicted"/>
<reference evidence="1" key="2">
    <citation type="submission" date="2015-06" db="UniProtKB">
        <authorList>
            <consortium name="EnsemblMetazoa"/>
        </authorList>
    </citation>
    <scope>IDENTIFICATION</scope>
</reference>
<organism evidence="1 2">
    <name type="scientific">Megaselia scalaris</name>
    <name type="common">Humpbacked fly</name>
    <name type="synonym">Phora scalaris</name>
    <dbReference type="NCBI Taxonomy" id="36166"/>
    <lineage>
        <taxon>Eukaryota</taxon>
        <taxon>Metazoa</taxon>
        <taxon>Ecdysozoa</taxon>
        <taxon>Arthropoda</taxon>
        <taxon>Hexapoda</taxon>
        <taxon>Insecta</taxon>
        <taxon>Pterygota</taxon>
        <taxon>Neoptera</taxon>
        <taxon>Endopterygota</taxon>
        <taxon>Diptera</taxon>
        <taxon>Brachycera</taxon>
        <taxon>Muscomorpha</taxon>
        <taxon>Platypezoidea</taxon>
        <taxon>Phoridae</taxon>
        <taxon>Megaseliini</taxon>
        <taxon>Megaselia</taxon>
    </lineage>
</organism>
<dbReference type="HOGENOM" id="CLU_3280064_0_0_1"/>